<evidence type="ECO:0000313" key="2">
    <source>
        <dbReference type="EMBL" id="SPF48982.1"/>
    </source>
</evidence>
<proteinExistence type="predicted"/>
<evidence type="ECO:0000313" key="3">
    <source>
        <dbReference type="Proteomes" id="UP000238701"/>
    </source>
</evidence>
<gene>
    <name evidence="2" type="ORF">SBA1_90116</name>
</gene>
<organism evidence="2 3">
    <name type="scientific">Candidatus Sulfotelmatobacter kueseliae</name>
    <dbReference type="NCBI Taxonomy" id="2042962"/>
    <lineage>
        <taxon>Bacteria</taxon>
        <taxon>Pseudomonadati</taxon>
        <taxon>Acidobacteriota</taxon>
        <taxon>Terriglobia</taxon>
        <taxon>Terriglobales</taxon>
        <taxon>Candidatus Korobacteraceae</taxon>
        <taxon>Candidatus Sulfotelmatobacter</taxon>
    </lineage>
</organism>
<dbReference type="EMBL" id="OMOD01000188">
    <property type="protein sequence ID" value="SPF48982.1"/>
    <property type="molecule type" value="Genomic_DNA"/>
</dbReference>
<name>A0A2U3LAR7_9BACT</name>
<dbReference type="AlphaFoldDB" id="A0A2U3LAR7"/>
<sequence>MPSVKLATDIRRMTEFGVGTYIRTWICVFPDFLKLKQFLVAVVLIVVLVLLITERRRSK</sequence>
<protein>
    <submittedName>
        <fullName evidence="2">Uncharacterized protein</fullName>
    </submittedName>
</protein>
<accession>A0A2U3LAR7</accession>
<dbReference type="Proteomes" id="UP000238701">
    <property type="component" value="Unassembled WGS sequence"/>
</dbReference>
<evidence type="ECO:0000256" key="1">
    <source>
        <dbReference type="SAM" id="Phobius"/>
    </source>
</evidence>
<keyword evidence="1" id="KW-0472">Membrane</keyword>
<keyword evidence="1" id="KW-0812">Transmembrane</keyword>
<keyword evidence="1" id="KW-1133">Transmembrane helix</keyword>
<feature type="transmembrane region" description="Helical" evidence="1">
    <location>
        <begin position="35"/>
        <end position="53"/>
    </location>
</feature>
<reference evidence="3" key="1">
    <citation type="submission" date="2018-02" db="EMBL/GenBank/DDBJ databases">
        <authorList>
            <person name="Hausmann B."/>
        </authorList>
    </citation>
    <scope>NUCLEOTIDE SEQUENCE [LARGE SCALE GENOMIC DNA]</scope>
    <source>
        <strain evidence="3">Peat soil MAG SbA1</strain>
    </source>
</reference>